<keyword evidence="7 8" id="KW-1015">Disulfide bond</keyword>
<dbReference type="InterPro" id="IPR002172">
    <property type="entry name" value="LDrepeatLR_classA_rpt"/>
</dbReference>
<keyword evidence="4" id="KW-0677">Repeat</keyword>
<evidence type="ECO:0000313" key="10">
    <source>
        <dbReference type="Proteomes" id="UP000694843"/>
    </source>
</evidence>
<dbReference type="Pfam" id="PF00057">
    <property type="entry name" value="Ldl_recept_a"/>
    <property type="match status" value="2"/>
</dbReference>
<evidence type="ECO:0000256" key="3">
    <source>
        <dbReference type="ARBA" id="ARBA00022692"/>
    </source>
</evidence>
<dbReference type="Proteomes" id="UP000694843">
    <property type="component" value="Unplaced"/>
</dbReference>
<dbReference type="GO" id="GO:0012505">
    <property type="term" value="C:endomembrane system"/>
    <property type="evidence" value="ECO:0007669"/>
    <property type="project" value="UniProtKB-SubCell"/>
</dbReference>
<evidence type="ECO:0000256" key="1">
    <source>
        <dbReference type="ARBA" id="ARBA00004167"/>
    </source>
</evidence>
<dbReference type="GO" id="GO:0005886">
    <property type="term" value="C:plasma membrane"/>
    <property type="evidence" value="ECO:0007669"/>
    <property type="project" value="TreeGrafter"/>
</dbReference>
<dbReference type="Gene3D" id="4.10.400.10">
    <property type="entry name" value="Low-density Lipoprotein Receptor"/>
    <property type="match status" value="2"/>
</dbReference>
<evidence type="ECO:0000256" key="6">
    <source>
        <dbReference type="ARBA" id="ARBA00023136"/>
    </source>
</evidence>
<dbReference type="GO" id="GO:0016192">
    <property type="term" value="P:vesicle-mediated transport"/>
    <property type="evidence" value="ECO:0007669"/>
    <property type="project" value="UniProtKB-ARBA"/>
</dbReference>
<dbReference type="SUPFAM" id="SSF57424">
    <property type="entry name" value="LDL receptor-like module"/>
    <property type="match status" value="2"/>
</dbReference>
<dbReference type="PROSITE" id="PS01209">
    <property type="entry name" value="LDLRA_1"/>
    <property type="match status" value="2"/>
</dbReference>
<comment type="subcellular location">
    <subcellularLocation>
        <location evidence="2">Endomembrane system</location>
    </subcellularLocation>
    <subcellularLocation>
        <location evidence="1">Membrane</location>
        <topology evidence="1">Single-pass membrane protein</topology>
    </subcellularLocation>
</comment>
<feature type="disulfide bond" evidence="8">
    <location>
        <begin position="220"/>
        <end position="235"/>
    </location>
</feature>
<dbReference type="InterPro" id="IPR036055">
    <property type="entry name" value="LDL_receptor-like_sf"/>
</dbReference>
<feature type="disulfide bond" evidence="8">
    <location>
        <begin position="201"/>
        <end position="213"/>
    </location>
</feature>
<keyword evidence="11" id="KW-0675">Receptor</keyword>
<dbReference type="InterPro" id="IPR023415">
    <property type="entry name" value="LDLR_class-A_CS"/>
</dbReference>
<sequence length="288" mass="30988">MTPSGTIRSAALLALLCLVLQSGTALAFWSVDGVFGYQNLHNSALVREKRAASSNSYKAILRVNFTSQIKDEAVRNQTVDSIAQELQQSFEQRWPGSVKVEVEKIFPRRARLVATLSYDDSERCAEFENFITTLSVIKGNPADLVTPGVCTNSTNTTKGTVCAGDTAMICNDGKCIIEDVLCDGQNDCSDGSDEDRNLCDCYGNHKCSSDNKCISFNLVCDTVLDCDDGSDELNCTCGAGQRSCVVDFASPGNKSTCRNASSFCDGQQDCPGDEDENPAICGHATKDS</sequence>
<dbReference type="PANTHER" id="PTHR24270">
    <property type="entry name" value="LOW-DENSITY LIPOPROTEIN RECEPTOR-RELATED"/>
    <property type="match status" value="1"/>
</dbReference>
<keyword evidence="10" id="KW-1185">Reference proteome</keyword>
<evidence type="ECO:0000256" key="7">
    <source>
        <dbReference type="ARBA" id="ARBA00023157"/>
    </source>
</evidence>
<evidence type="ECO:0000256" key="9">
    <source>
        <dbReference type="SAM" id="SignalP"/>
    </source>
</evidence>
<accession>A0A8B7NHH8</accession>
<dbReference type="InterPro" id="IPR050685">
    <property type="entry name" value="LDLR"/>
</dbReference>
<dbReference type="SMART" id="SM00192">
    <property type="entry name" value="LDLa"/>
    <property type="match status" value="3"/>
</dbReference>
<evidence type="ECO:0000256" key="8">
    <source>
        <dbReference type="PROSITE-ProRule" id="PRU00124"/>
    </source>
</evidence>
<feature type="disulfide bond" evidence="8">
    <location>
        <begin position="170"/>
        <end position="188"/>
    </location>
</feature>
<name>A0A8B7NHH8_HYAAZ</name>
<dbReference type="OrthoDB" id="10005216at2759"/>
<keyword evidence="3" id="KW-0812">Transmembrane</keyword>
<feature type="chain" id="PRO_5034025280" evidence="9">
    <location>
        <begin position="28"/>
        <end position="288"/>
    </location>
</feature>
<gene>
    <name evidence="11" type="primary">LOC108670143</name>
</gene>
<dbReference type="RefSeq" id="XP_018013084.1">
    <property type="nucleotide sequence ID" value="XM_018157595.1"/>
</dbReference>
<dbReference type="PRINTS" id="PR00261">
    <property type="entry name" value="LDLRECEPTOR"/>
</dbReference>
<evidence type="ECO:0000256" key="2">
    <source>
        <dbReference type="ARBA" id="ARBA00004308"/>
    </source>
</evidence>
<dbReference type="PROSITE" id="PS50068">
    <property type="entry name" value="LDLRA_2"/>
    <property type="match status" value="3"/>
</dbReference>
<keyword evidence="9" id="KW-0732">Signal</keyword>
<comment type="caution">
    <text evidence="8">Lacks conserved residue(s) required for the propagation of feature annotation.</text>
</comment>
<evidence type="ECO:0000256" key="5">
    <source>
        <dbReference type="ARBA" id="ARBA00022989"/>
    </source>
</evidence>
<keyword evidence="5" id="KW-1133">Transmembrane helix</keyword>
<keyword evidence="11" id="KW-0449">Lipoprotein</keyword>
<organism evidence="10 11">
    <name type="scientific">Hyalella azteca</name>
    <name type="common">Amphipod</name>
    <dbReference type="NCBI Taxonomy" id="294128"/>
    <lineage>
        <taxon>Eukaryota</taxon>
        <taxon>Metazoa</taxon>
        <taxon>Ecdysozoa</taxon>
        <taxon>Arthropoda</taxon>
        <taxon>Crustacea</taxon>
        <taxon>Multicrustacea</taxon>
        <taxon>Malacostraca</taxon>
        <taxon>Eumalacostraca</taxon>
        <taxon>Peracarida</taxon>
        <taxon>Amphipoda</taxon>
        <taxon>Senticaudata</taxon>
        <taxon>Talitrida</taxon>
        <taxon>Talitroidea</taxon>
        <taxon>Hyalellidae</taxon>
        <taxon>Hyalella</taxon>
    </lineage>
</organism>
<protein>
    <submittedName>
        <fullName evidence="11">Low-density lipoprotein receptor-related protein 2</fullName>
    </submittedName>
</protein>
<dbReference type="AlphaFoldDB" id="A0A8B7NHH8"/>
<evidence type="ECO:0000313" key="11">
    <source>
        <dbReference type="RefSeq" id="XP_018013084.1"/>
    </source>
</evidence>
<evidence type="ECO:0000256" key="4">
    <source>
        <dbReference type="ARBA" id="ARBA00022737"/>
    </source>
</evidence>
<proteinExistence type="predicted"/>
<feature type="signal peptide" evidence="9">
    <location>
        <begin position="1"/>
        <end position="27"/>
    </location>
</feature>
<dbReference type="CDD" id="cd00112">
    <property type="entry name" value="LDLa"/>
    <property type="match status" value="2"/>
</dbReference>
<dbReference type="GeneID" id="108670143"/>
<reference evidence="11" key="1">
    <citation type="submission" date="2025-08" db="UniProtKB">
        <authorList>
            <consortium name="RefSeq"/>
        </authorList>
    </citation>
    <scope>IDENTIFICATION</scope>
</reference>
<dbReference type="KEGG" id="hazt:108670143"/>
<keyword evidence="6" id="KW-0472">Membrane</keyword>